<dbReference type="OrthoDB" id="20282at2759"/>
<evidence type="ECO:0000256" key="2">
    <source>
        <dbReference type="ARBA" id="ARBA00022490"/>
    </source>
</evidence>
<reference evidence="5" key="1">
    <citation type="submission" date="2025-08" db="UniProtKB">
        <authorList>
            <consortium name="RefSeq"/>
        </authorList>
    </citation>
    <scope>IDENTIFICATION</scope>
    <source>
        <strain evidence="5">Airmid</strain>
    </source>
</reference>
<dbReference type="PANTHER" id="PTHR21162">
    <property type="entry name" value="P53 AND DNA DAMAGE-REGULATED PROTEIN"/>
    <property type="match status" value="1"/>
</dbReference>
<dbReference type="FunCoup" id="A0A6P6XXL3">
    <property type="interactions" value="51"/>
</dbReference>
<evidence type="ECO:0000313" key="5">
    <source>
        <dbReference type="RefSeq" id="XP_027197878.1"/>
    </source>
</evidence>
<proteinExistence type="predicted"/>
<dbReference type="GO" id="GO:0005737">
    <property type="term" value="C:cytoplasm"/>
    <property type="evidence" value="ECO:0007669"/>
    <property type="project" value="UniProtKB-SubCell"/>
</dbReference>
<dbReference type="KEGG" id="dpte:113792173"/>
<dbReference type="OMA" id="ICHIKNA"/>
<name>A0A6P6XXL3_DERPT</name>
<dbReference type="PANTHER" id="PTHR21162:SF0">
    <property type="entry name" value="P53 AND DNA DAMAGE-REGULATED PROTEIN 1"/>
    <property type="match status" value="1"/>
</dbReference>
<dbReference type="RefSeq" id="XP_027197878.1">
    <property type="nucleotide sequence ID" value="XM_027342077.1"/>
</dbReference>
<evidence type="ECO:0000313" key="4">
    <source>
        <dbReference type="Proteomes" id="UP000515146"/>
    </source>
</evidence>
<dbReference type="CTD" id="81572"/>
<dbReference type="InParanoid" id="A0A6P6XXL3"/>
<keyword evidence="2" id="KW-0963">Cytoplasm</keyword>
<dbReference type="SUPFAM" id="SSF46579">
    <property type="entry name" value="Prefoldin"/>
    <property type="match status" value="1"/>
</dbReference>
<dbReference type="Gene3D" id="1.10.287.370">
    <property type="match status" value="1"/>
</dbReference>
<dbReference type="InterPro" id="IPR009053">
    <property type="entry name" value="Prefoldin"/>
</dbReference>
<dbReference type="Proteomes" id="UP000515146">
    <property type="component" value="Unplaced"/>
</dbReference>
<keyword evidence="4" id="KW-1185">Reference proteome</keyword>
<keyword evidence="3" id="KW-0143">Chaperone</keyword>
<evidence type="ECO:0000256" key="1">
    <source>
        <dbReference type="ARBA" id="ARBA00004496"/>
    </source>
</evidence>
<accession>A0A6P6XXL3</accession>
<evidence type="ECO:0000256" key="3">
    <source>
        <dbReference type="ARBA" id="ARBA00023186"/>
    </source>
</evidence>
<gene>
    <name evidence="5" type="primary">LOC113792173</name>
</gene>
<protein>
    <submittedName>
        <fullName evidence="5">P53 and DNA damage-regulated protein 1-like</fullName>
    </submittedName>
</protein>
<dbReference type="CDD" id="cd22860">
    <property type="entry name" value="PDRG1"/>
    <property type="match status" value="1"/>
</dbReference>
<comment type="subcellular location">
    <subcellularLocation>
        <location evidence="1">Cytoplasm</location>
    </subcellularLocation>
</comment>
<dbReference type="InterPro" id="IPR030482">
    <property type="entry name" value="PDRG1"/>
</dbReference>
<dbReference type="AlphaFoldDB" id="A0A6P6XXL3"/>
<sequence length="168" mass="19879">MHVFFQTCPFWNRVFDYSTMDQFDDKTYDIHNVLTTLQKSESIGESILNDRTEIINLDRIRQKNREALTAIKNHYNHGDDDDQNIYICMGNMFIKHPIKRARSLIQQDQNNVNEQIEILHKNVKNNVEKINELEGKSEQFRTFNLKPLTSSEMKSFNVILDSIKKLDL</sequence>
<organism evidence="4 5">
    <name type="scientific">Dermatophagoides pteronyssinus</name>
    <name type="common">European house dust mite</name>
    <dbReference type="NCBI Taxonomy" id="6956"/>
    <lineage>
        <taxon>Eukaryota</taxon>
        <taxon>Metazoa</taxon>
        <taxon>Ecdysozoa</taxon>
        <taxon>Arthropoda</taxon>
        <taxon>Chelicerata</taxon>
        <taxon>Arachnida</taxon>
        <taxon>Acari</taxon>
        <taxon>Acariformes</taxon>
        <taxon>Sarcoptiformes</taxon>
        <taxon>Astigmata</taxon>
        <taxon>Psoroptidia</taxon>
        <taxon>Analgoidea</taxon>
        <taxon>Pyroglyphidae</taxon>
        <taxon>Dermatophagoidinae</taxon>
        <taxon>Dermatophagoides</taxon>
    </lineage>
</organism>